<evidence type="ECO:0000313" key="3">
    <source>
        <dbReference type="EMBL" id="KAJ8733000.1"/>
    </source>
</evidence>
<dbReference type="InterPro" id="IPR001623">
    <property type="entry name" value="DnaJ_domain"/>
</dbReference>
<feature type="compositionally biased region" description="Basic and acidic residues" evidence="1">
    <location>
        <begin position="317"/>
        <end position="338"/>
    </location>
</feature>
<dbReference type="PRINTS" id="PR00625">
    <property type="entry name" value="JDOMAIN"/>
</dbReference>
<feature type="compositionally biased region" description="Polar residues" evidence="1">
    <location>
        <begin position="959"/>
        <end position="976"/>
    </location>
</feature>
<feature type="region of interest" description="Disordered" evidence="1">
    <location>
        <begin position="207"/>
        <end position="467"/>
    </location>
</feature>
<dbReference type="SMART" id="SM00271">
    <property type="entry name" value="DnaJ"/>
    <property type="match status" value="1"/>
</dbReference>
<reference evidence="3" key="1">
    <citation type="submission" date="2023-03" db="EMBL/GenBank/DDBJ databases">
        <title>Chromosome-level genomes of two armyworms, Mythimna separata and Mythimna loreyi, provide insights into the biosynthesis and reception of sex pheromones.</title>
        <authorList>
            <person name="Zhao H."/>
        </authorList>
    </citation>
    <scope>NUCLEOTIDE SEQUENCE</scope>
    <source>
        <strain evidence="3">BeijingLab</strain>
        <tissue evidence="3">Pupa</tissue>
    </source>
</reference>
<keyword evidence="4" id="KW-1185">Reference proteome</keyword>
<dbReference type="CDD" id="cd06257">
    <property type="entry name" value="DnaJ"/>
    <property type="match status" value="1"/>
</dbReference>
<dbReference type="InterPro" id="IPR036869">
    <property type="entry name" value="J_dom_sf"/>
</dbReference>
<protein>
    <recommendedName>
        <fullName evidence="2">J domain-containing protein</fullName>
    </recommendedName>
</protein>
<dbReference type="PANTHER" id="PTHR44665">
    <property type="entry name" value="DNAJ HOMOLOG SUBFAMILY C MEMBER 14"/>
    <property type="match status" value="1"/>
</dbReference>
<feature type="region of interest" description="Disordered" evidence="1">
    <location>
        <begin position="959"/>
        <end position="990"/>
    </location>
</feature>
<feature type="compositionally biased region" description="Polar residues" evidence="1">
    <location>
        <begin position="339"/>
        <end position="352"/>
    </location>
</feature>
<feature type="compositionally biased region" description="Basic residues" evidence="1">
    <location>
        <begin position="981"/>
        <end position="990"/>
    </location>
</feature>
<dbReference type="InterPro" id="IPR032843">
    <property type="entry name" value="Jiv"/>
</dbReference>
<dbReference type="InterPro" id="IPR052317">
    <property type="entry name" value="Viral_replicn-host_int_reg"/>
</dbReference>
<organism evidence="3 4">
    <name type="scientific">Mythimna separata</name>
    <name type="common">Oriental armyworm</name>
    <name type="synonym">Pseudaletia separata</name>
    <dbReference type="NCBI Taxonomy" id="271217"/>
    <lineage>
        <taxon>Eukaryota</taxon>
        <taxon>Metazoa</taxon>
        <taxon>Ecdysozoa</taxon>
        <taxon>Arthropoda</taxon>
        <taxon>Hexapoda</taxon>
        <taxon>Insecta</taxon>
        <taxon>Pterygota</taxon>
        <taxon>Neoptera</taxon>
        <taxon>Endopterygota</taxon>
        <taxon>Lepidoptera</taxon>
        <taxon>Glossata</taxon>
        <taxon>Ditrysia</taxon>
        <taxon>Noctuoidea</taxon>
        <taxon>Noctuidae</taxon>
        <taxon>Noctuinae</taxon>
        <taxon>Hadenini</taxon>
        <taxon>Mythimna</taxon>
    </lineage>
</organism>
<dbReference type="SUPFAM" id="SSF46565">
    <property type="entry name" value="Chaperone J-domain"/>
    <property type="match status" value="1"/>
</dbReference>
<sequence length="990" mass="112589">MARSPKDDPIYNDMKHNTWNYHAETAENCAPGALNERKPPQISPNPSVMNDNSIYVNPSFGNDVYLNKHAYNVQTGDTAANNEEKIPFNNMPNVPRANQNYGNAMLKLSNGQLVRVFYDENNQQLIFPMSGQYELFNHNQGVRDIPLQMPQPSHLFTLNQDFAMNNNNVHIPPTTSVNQTTFPENVNNQSPTSNFLKDLLGNLEPNSTGTYSPFGQNYPLNHPDASNMNLLTNSNVPVMEPPQNQPIKVENSPKRNENSPLADTSNKKRIVAEVKPMRPSYSDVLAKNTKNTPTSDNTRKVRPQNIDTKPINNKTNSKLEKPTSIKQDDNKHKNEKKQNTNTISSGSESGDINTDDNEKRQKPNKKSKNKRNNISRKWSSLDDVTNEEESSYMHDSESQFVFIENPEKPSKKEKKSDNKSKISDKSSVMEDEFKLDEEDDQSQFVIQEGQGEAKAKKKKDGRSYHKVAKPVPDKKKTLSKFRRNKPGYLGMAQNYLEHWGGATWKAIVWFMYLLSDICRMSFHLSFDLCTSVFTQTYVSSQAVWRSTKDWLSKLSDNKYFLYIDRKFGHTRLGFWRRLKWFKKAEIETDNGNDSTKLNANIPLPATGEEAMKRLLACKGKDPYSILGVSVSCTDEEIKRYYRRQAFLVHPDKNQQPGAEEAFKILQHAFDLIGEPERREAYERRALESRHVEAAWSELSQLLAQLHDKMEFAANTIRCTNCGRRHKRVLTDRPCYAARYCVQCKIRHSAKECKIRHSAKEVTSTLCSTAHVVTSVLTDRPCYAARYCVQCKIRHSAKEVTSTLCSTAHVVTSVLTDRPCYAARYCVQCKIRHSAKEVTSTLCSTAHVVTSVLTDRPCYAARYCVQCKIRHSAKEGDIWAESSMMGLLVMYYACMDGAVYQITQWASCQKKNLKQLRPDCHVVQYRIVLGNKAAAASDLNQRPSTGHDPNLEEFLNNLYSKSGVSPNTASPKQSPPDTTDAKKRRNKKPKA</sequence>
<evidence type="ECO:0000313" key="4">
    <source>
        <dbReference type="Proteomes" id="UP001231518"/>
    </source>
</evidence>
<feature type="domain" description="J" evidence="2">
    <location>
        <begin position="621"/>
        <end position="685"/>
    </location>
</feature>
<feature type="compositionally biased region" description="Basic residues" evidence="1">
    <location>
        <begin position="455"/>
        <end position="467"/>
    </location>
</feature>
<gene>
    <name evidence="3" type="ORF">PYW07_015599</name>
</gene>
<dbReference type="Proteomes" id="UP001231518">
    <property type="component" value="Chromosome 6"/>
</dbReference>
<dbReference type="Pfam" id="PF00226">
    <property type="entry name" value="DnaJ"/>
    <property type="match status" value="1"/>
</dbReference>
<proteinExistence type="predicted"/>
<feature type="compositionally biased region" description="Polar residues" evidence="1">
    <location>
        <begin position="305"/>
        <end position="316"/>
    </location>
</feature>
<feature type="compositionally biased region" description="Basic and acidic residues" evidence="1">
    <location>
        <begin position="405"/>
        <end position="432"/>
    </location>
</feature>
<dbReference type="Gene3D" id="1.10.287.110">
    <property type="entry name" value="DnaJ domain"/>
    <property type="match status" value="1"/>
</dbReference>
<dbReference type="PROSITE" id="PS50076">
    <property type="entry name" value="DNAJ_2"/>
    <property type="match status" value="1"/>
</dbReference>
<dbReference type="PANTHER" id="PTHR44665:SF1">
    <property type="entry name" value="DNAJ HOMOLOG SUBFAMILY C MEMBER 14"/>
    <property type="match status" value="1"/>
</dbReference>
<evidence type="ECO:0000256" key="1">
    <source>
        <dbReference type="SAM" id="MobiDB-lite"/>
    </source>
</evidence>
<dbReference type="EMBL" id="JARGEI010000004">
    <property type="protein sequence ID" value="KAJ8733000.1"/>
    <property type="molecule type" value="Genomic_DNA"/>
</dbReference>
<name>A0AAD7YXM5_MYTSE</name>
<dbReference type="AlphaFoldDB" id="A0AAD7YXM5"/>
<feature type="compositionally biased region" description="Basic residues" evidence="1">
    <location>
        <begin position="362"/>
        <end position="374"/>
    </location>
</feature>
<comment type="caution">
    <text evidence="3">The sequence shown here is derived from an EMBL/GenBank/DDBJ whole genome shotgun (WGS) entry which is preliminary data.</text>
</comment>
<accession>A0AAD7YXM5</accession>
<evidence type="ECO:0000259" key="2">
    <source>
        <dbReference type="PROSITE" id="PS50076"/>
    </source>
</evidence>
<dbReference type="Pfam" id="PF14901">
    <property type="entry name" value="Jiv90"/>
    <property type="match status" value="2"/>
</dbReference>
<feature type="compositionally biased region" description="Polar residues" evidence="1">
    <location>
        <begin position="207"/>
        <end position="236"/>
    </location>
</feature>